<gene>
    <name evidence="2" type="ORF">UFOVP242_61</name>
</gene>
<reference evidence="2" key="1">
    <citation type="submission" date="2020-05" db="EMBL/GenBank/DDBJ databases">
        <authorList>
            <person name="Chiriac C."/>
            <person name="Salcher M."/>
            <person name="Ghai R."/>
            <person name="Kavagutti S V."/>
        </authorList>
    </citation>
    <scope>NUCLEOTIDE SEQUENCE</scope>
</reference>
<feature type="region of interest" description="Disordered" evidence="1">
    <location>
        <begin position="140"/>
        <end position="169"/>
    </location>
</feature>
<evidence type="ECO:0000256" key="1">
    <source>
        <dbReference type="SAM" id="MobiDB-lite"/>
    </source>
</evidence>
<evidence type="ECO:0000313" key="2">
    <source>
        <dbReference type="EMBL" id="CAB5221761.1"/>
    </source>
</evidence>
<accession>A0A6J7WUV1</accession>
<organism evidence="2">
    <name type="scientific">uncultured Caudovirales phage</name>
    <dbReference type="NCBI Taxonomy" id="2100421"/>
    <lineage>
        <taxon>Viruses</taxon>
        <taxon>Duplodnaviria</taxon>
        <taxon>Heunggongvirae</taxon>
        <taxon>Uroviricota</taxon>
        <taxon>Caudoviricetes</taxon>
        <taxon>Peduoviridae</taxon>
        <taxon>Maltschvirus</taxon>
        <taxon>Maltschvirus maltsch</taxon>
    </lineage>
</organism>
<dbReference type="EMBL" id="LR798294">
    <property type="protein sequence ID" value="CAB5221761.1"/>
    <property type="molecule type" value="Genomic_DNA"/>
</dbReference>
<sequence>MDFIDYLTEAPEKHGVLAYGRMNPPTKGHEQVINKVHEVAKAHNAVHKVVLSHSHDTSKNPLPADVKVKHARNAFPGTHIEAATKEHPTILHHASEMAKQGVKHLHVVAGSDRVEEYHKLLHKYNGVAGKHGHYKFKSIQVHSSGERDPDAEGTSGISGTKMREHAAAGKKNKFHAGLPSGMSHEHKNELYHDLRHHMGIHEAVAPGSQGEVKISKFEWGTPEGTKEMKRITPGESKVKTEEKEADYGAHFQAMMKRVKVSAQQGPKKTVWVPAKYGTGGTYKVVPVNKVKESVEVEPMHLEATKIPFLLMNANQKRALMEEVSQLEFDGIQTKNMDQCPKAYAQFKTMIETIRAGKHIGELAGHVPATVPTTSQNSEVVKQVEAGMAVKPERMRQMQFRQYMGL</sequence>
<name>A0A6J7WUV1_9CAUD</name>
<proteinExistence type="predicted"/>
<dbReference type="SUPFAM" id="SSF52374">
    <property type="entry name" value="Nucleotidylyl transferase"/>
    <property type="match status" value="1"/>
</dbReference>
<dbReference type="InterPro" id="IPR014729">
    <property type="entry name" value="Rossmann-like_a/b/a_fold"/>
</dbReference>
<evidence type="ECO:0008006" key="3">
    <source>
        <dbReference type="Google" id="ProtNLM"/>
    </source>
</evidence>
<dbReference type="Gene3D" id="3.40.50.620">
    <property type="entry name" value="HUPs"/>
    <property type="match status" value="1"/>
</dbReference>
<protein>
    <recommendedName>
        <fullName evidence="3">Cytidyltransferase-like domain-containing protein</fullName>
    </recommendedName>
</protein>